<dbReference type="Pfam" id="PF26639">
    <property type="entry name" value="Het-6_barrel"/>
    <property type="match status" value="1"/>
</dbReference>
<reference evidence="1" key="1">
    <citation type="submission" date="2020-02" db="EMBL/GenBank/DDBJ databases">
        <authorList>
            <person name="Palmer J.M."/>
        </authorList>
    </citation>
    <scope>NUCLEOTIDE SEQUENCE</scope>
    <source>
        <strain evidence="1">EPUS1.4</strain>
        <tissue evidence="1">Thallus</tissue>
    </source>
</reference>
<accession>A0A8H7ACU1</accession>
<organism evidence="1 2">
    <name type="scientific">Endocarpon pusillum</name>
    <dbReference type="NCBI Taxonomy" id="364733"/>
    <lineage>
        <taxon>Eukaryota</taxon>
        <taxon>Fungi</taxon>
        <taxon>Dikarya</taxon>
        <taxon>Ascomycota</taxon>
        <taxon>Pezizomycotina</taxon>
        <taxon>Eurotiomycetes</taxon>
        <taxon>Chaetothyriomycetidae</taxon>
        <taxon>Verrucariales</taxon>
        <taxon>Verrucariaceae</taxon>
        <taxon>Endocarpon</taxon>
    </lineage>
</organism>
<evidence type="ECO:0000313" key="1">
    <source>
        <dbReference type="EMBL" id="KAF7502910.1"/>
    </source>
</evidence>
<evidence type="ECO:0000313" key="2">
    <source>
        <dbReference type="Proteomes" id="UP000606974"/>
    </source>
</evidence>
<evidence type="ECO:0008006" key="3">
    <source>
        <dbReference type="Google" id="ProtNLM"/>
    </source>
</evidence>
<dbReference type="InterPro" id="IPR052895">
    <property type="entry name" value="HetReg/Transcr_Mod"/>
</dbReference>
<dbReference type="EMBL" id="JAACFV010000209">
    <property type="protein sequence ID" value="KAF7502910.1"/>
    <property type="molecule type" value="Genomic_DNA"/>
</dbReference>
<dbReference type="AlphaFoldDB" id="A0A8H7ACU1"/>
<dbReference type="PANTHER" id="PTHR24148:SF64">
    <property type="entry name" value="HETEROKARYON INCOMPATIBILITY DOMAIN-CONTAINING PROTEIN"/>
    <property type="match status" value="1"/>
</dbReference>
<protein>
    <recommendedName>
        <fullName evidence="3">Heterokaryon incompatibility domain-containing protein</fullName>
    </recommendedName>
</protein>
<gene>
    <name evidence="1" type="ORF">GJ744_004815</name>
</gene>
<dbReference type="OrthoDB" id="2157530at2759"/>
<proteinExistence type="predicted"/>
<comment type="caution">
    <text evidence="1">The sequence shown here is derived from an EMBL/GenBank/DDBJ whole genome shotgun (WGS) entry which is preliminary data.</text>
</comment>
<name>A0A8H7ACU1_9EURO</name>
<keyword evidence="2" id="KW-1185">Reference proteome</keyword>
<dbReference type="Proteomes" id="UP000606974">
    <property type="component" value="Unassembled WGS sequence"/>
</dbReference>
<sequence>MVQRANSFHVLQHDLLKVDYRKGSVDVYCDFVRAIMQSTKTPQYITKVWGQSISTWAVDLMANTKTSFSASKVSPTPTLRFTVDGHLLRLHCVTFSEIIQFGEYLDDNFYTGRFEESALHPVLETPGPYPTGHNVVEVLWRTLICDHDLEQHPARDSLSLSFRSWLTLEAMRAVGTSLQAGGTRSQHLLSMPSFDLLAGQDPTSLVPTHAEIRQECDKAGLLEDHLEAEMYQCYPLTLAERAYSYMTVVQLRMNKSRLFRLASGHVGIGPKNIREGDVVCVVSDVTTPFVLRRIQHDQPNRCHLLGEAYVHGIMHGEAVDEMDIALTEYCIE</sequence>
<dbReference type="PANTHER" id="PTHR24148">
    <property type="entry name" value="ANKYRIN REPEAT DOMAIN-CONTAINING PROTEIN 39 HOMOLOG-RELATED"/>
    <property type="match status" value="1"/>
</dbReference>